<reference evidence="13 14" key="1">
    <citation type="submission" date="2019-03" db="EMBL/GenBank/DDBJ databases">
        <title>Bacillus niacini sp. nov. a Nicotinate-Metabolizing Mesophile Isolated from Soil.</title>
        <authorList>
            <person name="Zhang G."/>
        </authorList>
    </citation>
    <scope>NUCLEOTIDE SEQUENCE [LARGE SCALE GENOMIC DNA]</scope>
    <source>
        <strain evidence="13 14">WN066</strain>
    </source>
</reference>
<dbReference type="SUPFAM" id="SSF52743">
    <property type="entry name" value="Subtilisin-like"/>
    <property type="match status" value="1"/>
</dbReference>
<dbReference type="GO" id="GO:0005576">
    <property type="term" value="C:extracellular region"/>
    <property type="evidence" value="ECO:0007669"/>
    <property type="project" value="UniProtKB-SubCell"/>
</dbReference>
<dbReference type="GO" id="GO:0004252">
    <property type="term" value="F:serine-type endopeptidase activity"/>
    <property type="evidence" value="ECO:0007669"/>
    <property type="project" value="UniProtKB-UniRule"/>
</dbReference>
<evidence type="ECO:0000256" key="9">
    <source>
        <dbReference type="SAM" id="SignalP"/>
    </source>
</evidence>
<feature type="active site" description="Charge relay system" evidence="7">
    <location>
        <position position="156"/>
    </location>
</feature>
<dbReference type="Gene3D" id="3.40.50.200">
    <property type="entry name" value="Peptidase S8/S53 domain"/>
    <property type="match status" value="1"/>
</dbReference>
<evidence type="ECO:0000259" key="10">
    <source>
        <dbReference type="Pfam" id="PF00082"/>
    </source>
</evidence>
<dbReference type="InterPro" id="IPR000209">
    <property type="entry name" value="Peptidase_S8/S53_dom"/>
</dbReference>
<dbReference type="InterPro" id="IPR054399">
    <property type="entry name" value="Fervidolysin-like_N_prodom"/>
</dbReference>
<dbReference type="EMBL" id="SMYO01000004">
    <property type="protein sequence ID" value="TDK62179.1"/>
    <property type="molecule type" value="Genomic_DNA"/>
</dbReference>
<feature type="signal peptide" evidence="9">
    <location>
        <begin position="1"/>
        <end position="23"/>
    </location>
</feature>
<gene>
    <name evidence="13" type="ORF">E2K98_08940</name>
</gene>
<evidence type="ECO:0000256" key="2">
    <source>
        <dbReference type="ARBA" id="ARBA00011073"/>
    </source>
</evidence>
<evidence type="ECO:0000256" key="6">
    <source>
        <dbReference type="ARBA" id="ARBA00022825"/>
    </source>
</evidence>
<dbReference type="InterPro" id="IPR023828">
    <property type="entry name" value="Peptidase_S8_Ser-AS"/>
</dbReference>
<dbReference type="RefSeq" id="WP_133333909.1">
    <property type="nucleotide sequence ID" value="NZ_SMYO01000004.1"/>
</dbReference>
<feature type="domain" description="FlgD/Vpr Ig-like" evidence="11">
    <location>
        <begin position="413"/>
        <end position="485"/>
    </location>
</feature>
<evidence type="ECO:0000256" key="5">
    <source>
        <dbReference type="ARBA" id="ARBA00022801"/>
    </source>
</evidence>
<comment type="caution">
    <text evidence="13">The sequence shown here is derived from an EMBL/GenBank/DDBJ whole genome shotgun (WGS) entry which is preliminary data.</text>
</comment>
<dbReference type="PANTHER" id="PTHR43399">
    <property type="entry name" value="SUBTILISIN-RELATED"/>
    <property type="match status" value="1"/>
</dbReference>
<proteinExistence type="inferred from homology"/>
<keyword evidence="9" id="KW-0732">Signal</keyword>
<feature type="active site" description="Charge relay system" evidence="7">
    <location>
        <position position="188"/>
    </location>
</feature>
<evidence type="ECO:0000256" key="1">
    <source>
        <dbReference type="ARBA" id="ARBA00004613"/>
    </source>
</evidence>
<evidence type="ECO:0000313" key="14">
    <source>
        <dbReference type="Proteomes" id="UP000295132"/>
    </source>
</evidence>
<accession>A0A4R5VTA7</accession>
<keyword evidence="4 7" id="KW-0645">Protease</keyword>
<sequence length="803" mass="88025">MRYLWSFGFLLLSLSFMTSSVSADVVNINSKALSFDMNVKPKEFNDQELIVKFNPHLSKTERNTILKGINVTEDAHLEESDFSFVKVPKGTDLTKMAQILLGKKQIIWAEPNYKVKSTYIPQEPNFQKQWYLNKIQMPKAWDITKGSPHITVAVIDDGVQQDHPELKGKIVSPYNAVSGGSRYTPHEHATHVAGIIAASFNNSGIAGIAPNVKIMPINVFNGDEASDYAVALGIKYAVDHHADVINMSLGSPNYSALLDYYTNYAKSKGVILVAAAGNDGTFTKTYPAAFKAVDGVGATDSSDHRAYYSNKGSFIDFTAPGSNIYSSINGSSYANLSGTSMAAPIVSGVAALVLSKNPFLSPNQVESVLKRSTIDLGRKGRDDYYGYGRIDAYKAVRNTPSSTATINTPKTYTMTGKNKAAFSLKLPGQVKLTISIKDSSGKTINSILKNKISSGKVSAFWNGKSLNGKFVPTGTYKVVMNASNSRASISKTGMMKVINHTYAAILVSGEYPFSPKVSKTIKIPYQLTQKAKVSAIVTDPAGKTIKKIFVNKSLTAGKYSIVWDGKNTKGQKVKDSTYRLVLSLIDIHNKKGKTKTVPIKVDTVRPSGKITLASSPFKMDTKNKSTINLQMSEIAKTSVFVTNEKGTIIKELLNKRLKAAAISWNGQDAKKQFVMEGKYRYLIMAKDLAGNSITIQSKWFNLQDWRVPIIQSEKEVYSTLQGKLPIAYTLSKGGKVTIEVTQGETLIKSIKNNLVENSGDQSFQWDGTDISNQLVSIGDYQYKITILDNYGLSKFFTGNIHIE</sequence>
<evidence type="ECO:0000256" key="8">
    <source>
        <dbReference type="RuleBase" id="RU003355"/>
    </source>
</evidence>
<dbReference type="PROSITE" id="PS00138">
    <property type="entry name" value="SUBTILASE_SER"/>
    <property type="match status" value="1"/>
</dbReference>
<dbReference type="PRINTS" id="PR00723">
    <property type="entry name" value="SUBTILISIN"/>
</dbReference>
<dbReference type="AlphaFoldDB" id="A0A4R5VTA7"/>
<evidence type="ECO:0000256" key="3">
    <source>
        <dbReference type="ARBA" id="ARBA00022525"/>
    </source>
</evidence>
<evidence type="ECO:0000259" key="11">
    <source>
        <dbReference type="Pfam" id="PF13860"/>
    </source>
</evidence>
<feature type="domain" description="Fervidolysin-like N-terminal prodomain" evidence="12">
    <location>
        <begin position="39"/>
        <end position="112"/>
    </location>
</feature>
<dbReference type="Pfam" id="PF22148">
    <property type="entry name" value="Fervidolysin_NPro-like"/>
    <property type="match status" value="1"/>
</dbReference>
<feature type="active site" description="Charge relay system" evidence="7">
    <location>
        <position position="340"/>
    </location>
</feature>
<dbReference type="Proteomes" id="UP000295132">
    <property type="component" value="Unassembled WGS sequence"/>
</dbReference>
<dbReference type="Pfam" id="PF00082">
    <property type="entry name" value="Peptidase_S8"/>
    <property type="match status" value="1"/>
</dbReference>
<evidence type="ECO:0000256" key="4">
    <source>
        <dbReference type="ARBA" id="ARBA00022670"/>
    </source>
</evidence>
<dbReference type="PANTHER" id="PTHR43399:SF4">
    <property type="entry name" value="CELL WALL-ASSOCIATED PROTEASE"/>
    <property type="match status" value="1"/>
</dbReference>
<dbReference type="InterPro" id="IPR025965">
    <property type="entry name" value="FlgD/Vpr_Ig-like"/>
</dbReference>
<keyword evidence="5 7" id="KW-0378">Hydrolase</keyword>
<name>A0A4R5VTA7_9BACI</name>
<dbReference type="GO" id="GO:0006508">
    <property type="term" value="P:proteolysis"/>
    <property type="evidence" value="ECO:0007669"/>
    <property type="project" value="UniProtKB-KW"/>
</dbReference>
<feature type="chain" id="PRO_5020492190" description="S8 family serine peptidase" evidence="9">
    <location>
        <begin position="24"/>
        <end position="803"/>
    </location>
</feature>
<protein>
    <recommendedName>
        <fullName evidence="15">S8 family serine peptidase</fullName>
    </recommendedName>
</protein>
<dbReference type="InterPro" id="IPR034084">
    <property type="entry name" value="Thermitase-like_dom"/>
</dbReference>
<evidence type="ECO:0000256" key="7">
    <source>
        <dbReference type="PROSITE-ProRule" id="PRU01240"/>
    </source>
</evidence>
<comment type="similarity">
    <text evidence="2 7 8">Belongs to the peptidase S8 family.</text>
</comment>
<dbReference type="Pfam" id="PF13860">
    <property type="entry name" value="FlgD_ig"/>
    <property type="match status" value="2"/>
</dbReference>
<keyword evidence="3" id="KW-0964">Secreted</keyword>
<feature type="domain" description="Peptidase S8/S53" evidence="10">
    <location>
        <begin position="150"/>
        <end position="388"/>
    </location>
</feature>
<comment type="subcellular location">
    <subcellularLocation>
        <location evidence="1">Secreted</location>
    </subcellularLocation>
</comment>
<dbReference type="Gene3D" id="2.60.40.4070">
    <property type="match status" value="4"/>
</dbReference>
<feature type="domain" description="FlgD/Vpr Ig-like" evidence="11">
    <location>
        <begin position="520"/>
        <end position="582"/>
    </location>
</feature>
<dbReference type="PROSITE" id="PS51892">
    <property type="entry name" value="SUBTILASE"/>
    <property type="match status" value="1"/>
</dbReference>
<dbReference type="PROSITE" id="PS00136">
    <property type="entry name" value="SUBTILASE_ASP"/>
    <property type="match status" value="1"/>
</dbReference>
<evidence type="ECO:0000313" key="13">
    <source>
        <dbReference type="EMBL" id="TDK62179.1"/>
    </source>
</evidence>
<organism evidence="13 14">
    <name type="scientific">Bacillus salipaludis</name>
    <dbReference type="NCBI Taxonomy" id="2547811"/>
    <lineage>
        <taxon>Bacteria</taxon>
        <taxon>Bacillati</taxon>
        <taxon>Bacillota</taxon>
        <taxon>Bacilli</taxon>
        <taxon>Bacillales</taxon>
        <taxon>Bacillaceae</taxon>
        <taxon>Bacillus</taxon>
    </lineage>
</organism>
<keyword evidence="6 7" id="KW-0720">Serine protease</keyword>
<dbReference type="InterPro" id="IPR036852">
    <property type="entry name" value="Peptidase_S8/S53_dom_sf"/>
</dbReference>
<dbReference type="InterPro" id="IPR015500">
    <property type="entry name" value="Peptidase_S8_subtilisin-rel"/>
</dbReference>
<evidence type="ECO:0000259" key="12">
    <source>
        <dbReference type="Pfam" id="PF22148"/>
    </source>
</evidence>
<dbReference type="InterPro" id="IPR023827">
    <property type="entry name" value="Peptidase_S8_Asp-AS"/>
</dbReference>
<dbReference type="CDD" id="cd07484">
    <property type="entry name" value="Peptidases_S8_Thermitase_like"/>
    <property type="match status" value="1"/>
</dbReference>
<dbReference type="InterPro" id="IPR051048">
    <property type="entry name" value="Peptidase_S8/S53_subtilisin"/>
</dbReference>
<evidence type="ECO:0008006" key="15">
    <source>
        <dbReference type="Google" id="ProtNLM"/>
    </source>
</evidence>